<feature type="DNA-binding region" description="OmpR/PhoB-type" evidence="6">
    <location>
        <begin position="1"/>
        <end position="101"/>
    </location>
</feature>
<keyword evidence="2" id="KW-0902">Two-component regulatory system</keyword>
<dbReference type="Gene3D" id="1.10.10.10">
    <property type="entry name" value="Winged helix-like DNA-binding domain superfamily/Winged helix DNA-binding domain"/>
    <property type="match status" value="1"/>
</dbReference>
<dbReference type="SUPFAM" id="SSF46894">
    <property type="entry name" value="C-terminal effector domain of the bipartite response regulators"/>
    <property type="match status" value="1"/>
</dbReference>
<gene>
    <name evidence="10" type="ORF">RM812_21285</name>
</gene>
<dbReference type="Pfam" id="PF00486">
    <property type="entry name" value="Trans_reg_C"/>
    <property type="match status" value="1"/>
</dbReference>
<dbReference type="InterPro" id="IPR051677">
    <property type="entry name" value="AfsR-DnrI-RedD_regulator"/>
</dbReference>
<dbReference type="PROSITE" id="PS51755">
    <property type="entry name" value="OMPR_PHOB"/>
    <property type="match status" value="1"/>
</dbReference>
<keyword evidence="7" id="KW-0175">Coiled coil</keyword>
<evidence type="ECO:0000256" key="5">
    <source>
        <dbReference type="ARBA" id="ARBA00023163"/>
    </source>
</evidence>
<feature type="domain" description="OmpR/PhoB-type" evidence="9">
    <location>
        <begin position="1"/>
        <end position="101"/>
    </location>
</feature>
<evidence type="ECO:0000256" key="2">
    <source>
        <dbReference type="ARBA" id="ARBA00023012"/>
    </source>
</evidence>
<organism evidence="10 11">
    <name type="scientific">Streptomyces lancefieldiae</name>
    <dbReference type="NCBI Taxonomy" id="3075520"/>
    <lineage>
        <taxon>Bacteria</taxon>
        <taxon>Bacillati</taxon>
        <taxon>Actinomycetota</taxon>
        <taxon>Actinomycetes</taxon>
        <taxon>Kitasatosporales</taxon>
        <taxon>Streptomycetaceae</taxon>
        <taxon>Streptomyces</taxon>
    </lineage>
</organism>
<evidence type="ECO:0000256" key="1">
    <source>
        <dbReference type="ARBA" id="ARBA00005820"/>
    </source>
</evidence>
<dbReference type="SUPFAM" id="SSF48452">
    <property type="entry name" value="TPR-like"/>
    <property type="match status" value="1"/>
</dbReference>
<dbReference type="Proteomes" id="UP001180724">
    <property type="component" value="Unassembled WGS sequence"/>
</dbReference>
<dbReference type="PANTHER" id="PTHR35807">
    <property type="entry name" value="TRANSCRIPTIONAL REGULATOR REDD-RELATED"/>
    <property type="match status" value="1"/>
</dbReference>
<dbReference type="InterPro" id="IPR036388">
    <property type="entry name" value="WH-like_DNA-bd_sf"/>
</dbReference>
<feature type="coiled-coil region" evidence="7">
    <location>
        <begin position="290"/>
        <end position="324"/>
    </location>
</feature>
<evidence type="ECO:0000256" key="3">
    <source>
        <dbReference type="ARBA" id="ARBA00023015"/>
    </source>
</evidence>
<comment type="caution">
    <text evidence="10">The sequence shown here is derived from an EMBL/GenBank/DDBJ whole genome shotgun (WGS) entry which is preliminary data.</text>
</comment>
<evidence type="ECO:0000256" key="7">
    <source>
        <dbReference type="SAM" id="Coils"/>
    </source>
</evidence>
<dbReference type="InterPro" id="IPR011990">
    <property type="entry name" value="TPR-like_helical_dom_sf"/>
</dbReference>
<dbReference type="InterPro" id="IPR001867">
    <property type="entry name" value="OmpR/PhoB-type_DNA-bd"/>
</dbReference>
<accession>A0ABU3ARA9</accession>
<dbReference type="CDD" id="cd15831">
    <property type="entry name" value="BTAD"/>
    <property type="match status" value="1"/>
</dbReference>
<evidence type="ECO:0000256" key="8">
    <source>
        <dbReference type="SAM" id="MobiDB-lite"/>
    </source>
</evidence>
<keyword evidence="4 6" id="KW-0238">DNA-binding</keyword>
<dbReference type="SMART" id="SM01043">
    <property type="entry name" value="BTAD"/>
    <property type="match status" value="1"/>
</dbReference>
<comment type="similarity">
    <text evidence="1">Belongs to the AfsR/DnrI/RedD regulatory family.</text>
</comment>
<evidence type="ECO:0000259" key="9">
    <source>
        <dbReference type="PROSITE" id="PS51755"/>
    </source>
</evidence>
<keyword evidence="11" id="KW-1185">Reference proteome</keyword>
<dbReference type="EMBL" id="JAVRFH010000021">
    <property type="protein sequence ID" value="MDT0612728.1"/>
    <property type="molecule type" value="Genomic_DNA"/>
</dbReference>
<keyword evidence="5" id="KW-0804">Transcription</keyword>
<evidence type="ECO:0000313" key="11">
    <source>
        <dbReference type="Proteomes" id="UP001180724"/>
    </source>
</evidence>
<dbReference type="RefSeq" id="WP_311574803.1">
    <property type="nucleotide sequence ID" value="NZ_JAVRFH010000021.1"/>
</dbReference>
<dbReference type="InterPro" id="IPR016032">
    <property type="entry name" value="Sig_transdc_resp-reg_C-effctor"/>
</dbReference>
<dbReference type="Gene3D" id="1.25.40.10">
    <property type="entry name" value="Tetratricopeptide repeat domain"/>
    <property type="match status" value="1"/>
</dbReference>
<dbReference type="PANTHER" id="PTHR35807:SF1">
    <property type="entry name" value="TRANSCRIPTIONAL REGULATOR REDD"/>
    <property type="match status" value="1"/>
</dbReference>
<evidence type="ECO:0000313" key="10">
    <source>
        <dbReference type="EMBL" id="MDT0612728.1"/>
    </source>
</evidence>
<proteinExistence type="inferred from homology"/>
<dbReference type="SMART" id="SM00862">
    <property type="entry name" value="Trans_reg_C"/>
    <property type="match status" value="1"/>
</dbReference>
<protein>
    <submittedName>
        <fullName evidence="10">AfsR/SARP family transcriptional regulator</fullName>
    </submittedName>
</protein>
<keyword evidence="3" id="KW-0805">Transcription regulation</keyword>
<evidence type="ECO:0000256" key="4">
    <source>
        <dbReference type="ARBA" id="ARBA00023125"/>
    </source>
</evidence>
<name>A0ABU3ARA9_9ACTN</name>
<sequence length="329" mass="35830">MEFRILGPVQIYDGDADVSVVPTGAKQRALLGALVVKAGQAVPVERLVDELWAERPPAHAANALQAHVARLRRLLPRPARGPGEPHHEWLVTRPLGYALRPDRTLTDAQRFHRLIAEGRALAVTEPVRAVDVLREGLALWRGPALEGCGRGAICSAEAALLEEGRLVALETLYDACLRAGLAQEITGELEELTTAHPLRERFYELLMTALHRSGRQAEALGTYERARRRLAYDLGIEPGPVLRSRMEAIRHHGLAGPLSAADGHAGSGTSRRAGPRDTTVTRTGPGGTDLGLLHDEIAGLRHRLERLAREQQDLADRLARLTAREVAGL</sequence>
<evidence type="ECO:0000256" key="6">
    <source>
        <dbReference type="PROSITE-ProRule" id="PRU01091"/>
    </source>
</evidence>
<dbReference type="InterPro" id="IPR005158">
    <property type="entry name" value="BTAD"/>
</dbReference>
<feature type="region of interest" description="Disordered" evidence="8">
    <location>
        <begin position="257"/>
        <end position="289"/>
    </location>
</feature>
<reference evidence="10" key="1">
    <citation type="submission" date="2024-05" db="EMBL/GenBank/DDBJ databases">
        <title>30 novel species of actinomycetes from the DSMZ collection.</title>
        <authorList>
            <person name="Nouioui I."/>
        </authorList>
    </citation>
    <scope>NUCLEOTIDE SEQUENCE</scope>
    <source>
        <strain evidence="10">DSM 40712</strain>
    </source>
</reference>
<dbReference type="Pfam" id="PF03704">
    <property type="entry name" value="BTAD"/>
    <property type="match status" value="1"/>
</dbReference>